<evidence type="ECO:0000313" key="2">
    <source>
        <dbReference type="EMBL" id="KAK1857155.1"/>
    </source>
</evidence>
<proteinExistence type="predicted"/>
<reference evidence="2" key="1">
    <citation type="submission" date="2023-01" db="EMBL/GenBank/DDBJ databases">
        <title>Colletotrichum chrysophilum M932 genome sequence.</title>
        <authorList>
            <person name="Baroncelli R."/>
        </authorList>
    </citation>
    <scope>NUCLEOTIDE SEQUENCE</scope>
    <source>
        <strain evidence="2">M932</strain>
    </source>
</reference>
<comment type="caution">
    <text evidence="2">The sequence shown here is derived from an EMBL/GenBank/DDBJ whole genome shotgun (WGS) entry which is preliminary data.</text>
</comment>
<keyword evidence="1" id="KW-0472">Membrane</keyword>
<keyword evidence="1" id="KW-0812">Transmembrane</keyword>
<gene>
    <name evidence="2" type="ORF">CCHR01_00229</name>
</gene>
<accession>A0AAD9B2H2</accession>
<protein>
    <recommendedName>
        <fullName evidence="4">LPXTG-domain-containing protein</fullName>
    </recommendedName>
</protein>
<sequence length="310" mass="32986">MSLGSLTTIFSPAPTCISPDQYWLEERDGQSYVQQGAPFTQAPECFPSGFTPVPASYYSLGECPSGYTAACLATLSGDGGKIKQKICSPNVGKYFCPSESATEYSGQPWLSTFGCWSGITSAATIAVTQSQSQSSIITALVLSTGIIGAYAVNVRFENINDGLPQETVGVSQHQPIITAPTIYKAQAWDQGRIAAGTAAGIGVGAGIGVILLAAGTFLLIRRLRGRHQAPKQHYVDTGDPPVFFTWKSLELRRPELHGNQPMRAAMELPNTHGQRLKAPMNAFLRDNAASPDSPTIPPSLLRGLQGVNVL</sequence>
<feature type="transmembrane region" description="Helical" evidence="1">
    <location>
        <begin position="199"/>
        <end position="220"/>
    </location>
</feature>
<evidence type="ECO:0008006" key="4">
    <source>
        <dbReference type="Google" id="ProtNLM"/>
    </source>
</evidence>
<organism evidence="2 3">
    <name type="scientific">Colletotrichum chrysophilum</name>
    <dbReference type="NCBI Taxonomy" id="1836956"/>
    <lineage>
        <taxon>Eukaryota</taxon>
        <taxon>Fungi</taxon>
        <taxon>Dikarya</taxon>
        <taxon>Ascomycota</taxon>
        <taxon>Pezizomycotina</taxon>
        <taxon>Sordariomycetes</taxon>
        <taxon>Hypocreomycetidae</taxon>
        <taxon>Glomerellales</taxon>
        <taxon>Glomerellaceae</taxon>
        <taxon>Colletotrichum</taxon>
        <taxon>Colletotrichum gloeosporioides species complex</taxon>
    </lineage>
</organism>
<evidence type="ECO:0000256" key="1">
    <source>
        <dbReference type="SAM" id="Phobius"/>
    </source>
</evidence>
<dbReference type="Proteomes" id="UP001243330">
    <property type="component" value="Unassembled WGS sequence"/>
</dbReference>
<dbReference type="EMBL" id="JAQOWY010000002">
    <property type="protein sequence ID" value="KAK1857155.1"/>
    <property type="molecule type" value="Genomic_DNA"/>
</dbReference>
<dbReference type="AlphaFoldDB" id="A0AAD9B2H2"/>
<name>A0AAD9B2H2_9PEZI</name>
<keyword evidence="1" id="KW-1133">Transmembrane helix</keyword>
<keyword evidence="3" id="KW-1185">Reference proteome</keyword>
<evidence type="ECO:0000313" key="3">
    <source>
        <dbReference type="Proteomes" id="UP001243330"/>
    </source>
</evidence>